<gene>
    <name evidence="2" type="ORF">QE152_g6973</name>
</gene>
<organism evidence="2 3">
    <name type="scientific">Popillia japonica</name>
    <name type="common">Japanese beetle</name>
    <dbReference type="NCBI Taxonomy" id="7064"/>
    <lineage>
        <taxon>Eukaryota</taxon>
        <taxon>Metazoa</taxon>
        <taxon>Ecdysozoa</taxon>
        <taxon>Arthropoda</taxon>
        <taxon>Hexapoda</taxon>
        <taxon>Insecta</taxon>
        <taxon>Pterygota</taxon>
        <taxon>Neoptera</taxon>
        <taxon>Endopterygota</taxon>
        <taxon>Coleoptera</taxon>
        <taxon>Polyphaga</taxon>
        <taxon>Scarabaeiformia</taxon>
        <taxon>Scarabaeidae</taxon>
        <taxon>Rutelinae</taxon>
        <taxon>Popillia</taxon>
    </lineage>
</organism>
<name>A0AAW1MCW8_POPJA</name>
<evidence type="ECO:0000256" key="1">
    <source>
        <dbReference type="SAM" id="MobiDB-lite"/>
    </source>
</evidence>
<dbReference type="AlphaFoldDB" id="A0AAW1MCW8"/>
<accession>A0AAW1MCW8</accession>
<keyword evidence="3" id="KW-1185">Reference proteome</keyword>
<reference evidence="2 3" key="1">
    <citation type="journal article" date="2024" name="BMC Genomics">
        <title>De novo assembly and annotation of Popillia japonica's genome with initial clues to its potential as an invasive pest.</title>
        <authorList>
            <person name="Cucini C."/>
            <person name="Boschi S."/>
            <person name="Funari R."/>
            <person name="Cardaioli E."/>
            <person name="Iannotti N."/>
            <person name="Marturano G."/>
            <person name="Paoli F."/>
            <person name="Bruttini M."/>
            <person name="Carapelli A."/>
            <person name="Frati F."/>
            <person name="Nardi F."/>
        </authorList>
    </citation>
    <scope>NUCLEOTIDE SEQUENCE [LARGE SCALE GENOMIC DNA]</scope>
    <source>
        <strain evidence="2">DMR45628</strain>
    </source>
</reference>
<feature type="region of interest" description="Disordered" evidence="1">
    <location>
        <begin position="135"/>
        <end position="159"/>
    </location>
</feature>
<feature type="compositionally biased region" description="Pro residues" evidence="1">
    <location>
        <begin position="137"/>
        <end position="148"/>
    </location>
</feature>
<dbReference type="EMBL" id="JASPKY010000049">
    <property type="protein sequence ID" value="KAK9745345.1"/>
    <property type="molecule type" value="Genomic_DNA"/>
</dbReference>
<dbReference type="Proteomes" id="UP001458880">
    <property type="component" value="Unassembled WGS sequence"/>
</dbReference>
<sequence length="159" mass="18262">MLKKNYYTDKADNFDGIVPRLGYRIWERHPQLETTDYTDKADNFDGIVPRLGYRIWERHPQLETTAAGPRNPAMPAGFPFPVLFCPPICYYTNARSIMHGTQILFAYEDPITVRLHKSTNDLIDNEAYERYISLPSFPQPPSANPPFSTPSRPTPLTVE</sequence>
<comment type="caution">
    <text evidence="2">The sequence shown here is derived from an EMBL/GenBank/DDBJ whole genome shotgun (WGS) entry which is preliminary data.</text>
</comment>
<evidence type="ECO:0000313" key="2">
    <source>
        <dbReference type="EMBL" id="KAK9745345.1"/>
    </source>
</evidence>
<evidence type="ECO:0000313" key="3">
    <source>
        <dbReference type="Proteomes" id="UP001458880"/>
    </source>
</evidence>
<proteinExistence type="predicted"/>
<protein>
    <submittedName>
        <fullName evidence="2">Uncharacterized protein</fullName>
    </submittedName>
</protein>